<keyword evidence="1" id="KW-0812">Transmembrane</keyword>
<organism evidence="2 3">
    <name type="scientific">Larkinella knui</name>
    <dbReference type="NCBI Taxonomy" id="2025310"/>
    <lineage>
        <taxon>Bacteria</taxon>
        <taxon>Pseudomonadati</taxon>
        <taxon>Bacteroidota</taxon>
        <taxon>Cytophagia</taxon>
        <taxon>Cytophagales</taxon>
        <taxon>Spirosomataceae</taxon>
        <taxon>Larkinella</taxon>
    </lineage>
</organism>
<feature type="transmembrane region" description="Helical" evidence="1">
    <location>
        <begin position="188"/>
        <end position="209"/>
    </location>
</feature>
<feature type="transmembrane region" description="Helical" evidence="1">
    <location>
        <begin position="21"/>
        <end position="48"/>
    </location>
</feature>
<gene>
    <name evidence="2" type="ORF">EHT87_28765</name>
</gene>
<sequence>MSALWTVPEKLIVRQFYLQNTGLFLVVLMLGFGFLSSTEHIALATYALTDWSFLGAYVVLWVLYTIHSLRFSLQVVQKTDLLQLFRLIPPGKRVVLLYFLHLQLLAPVIGYAGFMIWVGNQQNATAANTGLVVIVSLLSLLPLPFVERALRNPNPEQFSGNISAWLRQRFATPYGLFFIRYLFREQPATLLLTKIGSCLGILGVLALYPTDDYDIRLLSLGMLLSAALQAGIVFELYQFEANQLLLLRNLPVSIGNRLLGYLKIIALLISPEAVLLIKNHPADVSIPATLFVWLFGLGLVALQYATLLARHRSRDRFMSLLFWPIIGCFLLIMYRLPVWALALAGLAAATLLFIRTYYRSSWEE</sequence>
<feature type="transmembrane region" description="Helical" evidence="1">
    <location>
        <begin position="340"/>
        <end position="358"/>
    </location>
</feature>
<evidence type="ECO:0000256" key="1">
    <source>
        <dbReference type="SAM" id="Phobius"/>
    </source>
</evidence>
<feature type="transmembrane region" description="Helical" evidence="1">
    <location>
        <begin position="94"/>
        <end position="118"/>
    </location>
</feature>
<dbReference type="Proteomes" id="UP000274271">
    <property type="component" value="Unassembled WGS sequence"/>
</dbReference>
<reference evidence="2 3" key="1">
    <citation type="submission" date="2018-11" db="EMBL/GenBank/DDBJ databases">
        <authorList>
            <person name="Zhou Z."/>
            <person name="Wang G."/>
        </authorList>
    </citation>
    <scope>NUCLEOTIDE SEQUENCE [LARGE SCALE GENOMIC DNA]</scope>
    <source>
        <strain evidence="2 3">KCTC42998</strain>
    </source>
</reference>
<feature type="transmembrane region" description="Helical" evidence="1">
    <location>
        <begin position="215"/>
        <end position="237"/>
    </location>
</feature>
<evidence type="ECO:0000313" key="3">
    <source>
        <dbReference type="Proteomes" id="UP000274271"/>
    </source>
</evidence>
<evidence type="ECO:0000313" key="2">
    <source>
        <dbReference type="EMBL" id="RRB10236.1"/>
    </source>
</evidence>
<feature type="transmembrane region" description="Helical" evidence="1">
    <location>
        <begin position="317"/>
        <end position="334"/>
    </location>
</feature>
<name>A0A3P1CAZ8_9BACT</name>
<feature type="transmembrane region" description="Helical" evidence="1">
    <location>
        <begin position="284"/>
        <end position="305"/>
    </location>
</feature>
<dbReference type="RefSeq" id="WP_124910249.1">
    <property type="nucleotide sequence ID" value="NZ_RQJP01000007.1"/>
</dbReference>
<comment type="caution">
    <text evidence="2">The sequence shown here is derived from an EMBL/GenBank/DDBJ whole genome shotgun (WGS) entry which is preliminary data.</text>
</comment>
<dbReference type="AlphaFoldDB" id="A0A3P1CAZ8"/>
<protein>
    <submittedName>
        <fullName evidence="2">Uncharacterized protein</fullName>
    </submittedName>
</protein>
<proteinExistence type="predicted"/>
<dbReference type="EMBL" id="RQJP01000007">
    <property type="protein sequence ID" value="RRB10236.1"/>
    <property type="molecule type" value="Genomic_DNA"/>
</dbReference>
<accession>A0A3P1CAZ8</accession>
<dbReference type="OrthoDB" id="935506at2"/>
<feature type="transmembrane region" description="Helical" evidence="1">
    <location>
        <begin position="54"/>
        <end position="73"/>
    </location>
</feature>
<feature type="transmembrane region" description="Helical" evidence="1">
    <location>
        <begin position="258"/>
        <end position="278"/>
    </location>
</feature>
<keyword evidence="1" id="KW-0472">Membrane</keyword>
<feature type="transmembrane region" description="Helical" evidence="1">
    <location>
        <begin position="124"/>
        <end position="146"/>
    </location>
</feature>
<keyword evidence="1" id="KW-1133">Transmembrane helix</keyword>
<keyword evidence="3" id="KW-1185">Reference proteome</keyword>